<feature type="region of interest" description="Disordered" evidence="1">
    <location>
        <begin position="877"/>
        <end position="926"/>
    </location>
</feature>
<reference evidence="4" key="1">
    <citation type="submission" date="2017-02" db="UniProtKB">
        <authorList>
            <consortium name="WormBaseParasite"/>
        </authorList>
    </citation>
    <scope>IDENTIFICATION</scope>
</reference>
<protein>
    <submittedName>
        <fullName evidence="2 4">Uncharacterized protein</fullName>
    </submittedName>
</protein>
<evidence type="ECO:0000313" key="4">
    <source>
        <dbReference type="WBParaSite" id="TTAC_0000646201-mRNA-1"/>
    </source>
</evidence>
<sequence length="1126" mass="126209">MSVQDSTSVLLDLFYYVGLGYKAGTFGHFNLNSSFVDENFLRALYSFIQQLNYGHPQFEMEESVNLKSLDYIFFINKFLISRLSPIYICRVKEFDAGLNVVLLAWCLTDSNIAYMPERALPSFLFDPPEEDVALPQNLCKPVRNLKMSLLNISGVISAISIKEAEVYSLFKTLMMQNRRFFDEKFSQLTVPMQRNITVSELIYIFDNHKYSRTAAVKKAKQLLDLLSKWNRNSAAFYRLLRLSSEFSCETNSTSTLSNDSLIDSYGDLEDFRSILVQCAPNLDSVTTAAFNRSHSTLHEEFKRRLDFVADRMNPELLQLASYLAQHDVAFNNLPQYPTEDSGDQDTDSINVHAEAEPKIKPKNRRGMANPLPRTYSPPVRNINFAYSRHKPLHAPTERQLNAAKASHLRQLINKSKAALLNLDSEISAKRFDFNLQMLPTGSGVSVRYHLPRRRTVRPSGVLKPCVRILGEKRAWKEKRSALKRWTTDRSIMSGTHDTNLLSSYLKRLALGGNFEGQVDGLQRSYRSPSFKSGRVSGENFFSDSIENFIRNHSKQKVLSQNPTPMATEVELNYHNSPKSCHFENLPRKQSSPMVKIPLPGKRLKTSTYQTLRLPVEQYRQLLTQSKTVEILHEERWKGIAFPSNTTSLSSLCDWLVVEIVDSCVEAIANLVDCLSNDIIDELFRHELVTTSSSPWESFSGLAGSPQPRSIPSLQSLITSVPSKVPVKLDQQKITSGEYVLNQDSEERKNSTLKYGDHFTIESTGVAYAQTSEENRIVTQEACTSLQLPAHQPQKALSPIEEVSTVSFPPNKANLNQSGACDSANKQCFNGSFSAYTVWSTLESTCINSRFRKSSNVATSSPDLHVSDEEVIEKNVTTHYSTGDSPRKKKESLSILDAQGQTSRSAKKITITSPDARKSPDISTSSSIKTSSISRKLFKLSGGLSKKSSSVRIDVDHADSLADAEVLAPIMTNEEVLSNKRRKSPNPALESTSSLKEFSIELQSKCDRVPTSNSQEGWVFPQKLSESQRPQDDCSVTLPITSEGLSSPKSVKLYKMPRSLDLLSPLTDTSVPDICTPDVEISTKCETLQVKTLSVGNITTSEVENCANYEDDFESSEDLNQDEKPVG</sequence>
<proteinExistence type="predicted"/>
<dbReference type="WBParaSite" id="TTAC_0000646201-mRNA-1">
    <property type="protein sequence ID" value="TTAC_0000646201-mRNA-1"/>
    <property type="gene ID" value="TTAC_0000646201"/>
</dbReference>
<evidence type="ECO:0000256" key="1">
    <source>
        <dbReference type="SAM" id="MobiDB-lite"/>
    </source>
</evidence>
<evidence type="ECO:0000313" key="2">
    <source>
        <dbReference type="EMBL" id="VDM30661.1"/>
    </source>
</evidence>
<keyword evidence="3" id="KW-1185">Reference proteome</keyword>
<dbReference type="OrthoDB" id="6248528at2759"/>
<accession>A0A0R3X038</accession>
<evidence type="ECO:0000313" key="3">
    <source>
        <dbReference type="Proteomes" id="UP000274429"/>
    </source>
</evidence>
<gene>
    <name evidence="2" type="ORF">TTAC_LOCUS6447</name>
</gene>
<dbReference type="EMBL" id="UYWX01020304">
    <property type="protein sequence ID" value="VDM30661.1"/>
    <property type="molecule type" value="Genomic_DNA"/>
</dbReference>
<dbReference type="AlphaFoldDB" id="A0A0R3X038"/>
<dbReference type="Proteomes" id="UP000274429">
    <property type="component" value="Unassembled WGS sequence"/>
</dbReference>
<organism evidence="4">
    <name type="scientific">Hydatigena taeniaeformis</name>
    <name type="common">Feline tapeworm</name>
    <name type="synonym">Taenia taeniaeformis</name>
    <dbReference type="NCBI Taxonomy" id="6205"/>
    <lineage>
        <taxon>Eukaryota</taxon>
        <taxon>Metazoa</taxon>
        <taxon>Spiralia</taxon>
        <taxon>Lophotrochozoa</taxon>
        <taxon>Platyhelminthes</taxon>
        <taxon>Cestoda</taxon>
        <taxon>Eucestoda</taxon>
        <taxon>Cyclophyllidea</taxon>
        <taxon>Taeniidae</taxon>
        <taxon>Hydatigera</taxon>
    </lineage>
</organism>
<reference evidence="2 3" key="2">
    <citation type="submission" date="2018-11" db="EMBL/GenBank/DDBJ databases">
        <authorList>
            <consortium name="Pathogen Informatics"/>
        </authorList>
    </citation>
    <scope>NUCLEOTIDE SEQUENCE [LARGE SCALE GENOMIC DNA]</scope>
</reference>
<name>A0A0R3X038_HYDTA</name>